<evidence type="ECO:0000313" key="3">
    <source>
        <dbReference type="EMBL" id="CAA7387802.1"/>
    </source>
</evidence>
<evidence type="ECO:0000256" key="1">
    <source>
        <dbReference type="ARBA" id="ARBA00022737"/>
    </source>
</evidence>
<name>A0A7I8JX35_SPIIN</name>
<dbReference type="EMBL" id="LR746264">
    <property type="protein sequence ID" value="CAA7387802.1"/>
    <property type="molecule type" value="Genomic_DNA"/>
</dbReference>
<protein>
    <submittedName>
        <fullName evidence="3">Uncharacterized protein</fullName>
    </submittedName>
</protein>
<feature type="repeat" description="PPR" evidence="2">
    <location>
        <begin position="369"/>
        <end position="403"/>
    </location>
</feature>
<dbReference type="InterPro" id="IPR051240">
    <property type="entry name" value="Mito_RNA-Proc/Resp"/>
</dbReference>
<dbReference type="PANTHER" id="PTHR47933">
    <property type="entry name" value="PENTATRICOPEPTIDE REPEAT-CONTAINING PROTEIN 1, MITOCHONDRIAL"/>
    <property type="match status" value="1"/>
</dbReference>
<evidence type="ECO:0000313" key="4">
    <source>
        <dbReference type="Proteomes" id="UP000663760"/>
    </source>
</evidence>
<feature type="repeat" description="PPR" evidence="2">
    <location>
        <begin position="334"/>
        <end position="368"/>
    </location>
</feature>
<dbReference type="PROSITE" id="PS51375">
    <property type="entry name" value="PPR"/>
    <property type="match status" value="8"/>
</dbReference>
<feature type="repeat" description="PPR" evidence="2">
    <location>
        <begin position="229"/>
        <end position="263"/>
    </location>
</feature>
<keyword evidence="4" id="KW-1185">Reference proteome</keyword>
<reference evidence="3" key="1">
    <citation type="submission" date="2020-02" db="EMBL/GenBank/DDBJ databases">
        <authorList>
            <person name="Scholz U."/>
            <person name="Mascher M."/>
            <person name="Fiebig A."/>
        </authorList>
    </citation>
    <scope>NUCLEOTIDE SEQUENCE</scope>
</reference>
<organism evidence="3 4">
    <name type="scientific">Spirodela intermedia</name>
    <name type="common">Intermediate duckweed</name>
    <dbReference type="NCBI Taxonomy" id="51605"/>
    <lineage>
        <taxon>Eukaryota</taxon>
        <taxon>Viridiplantae</taxon>
        <taxon>Streptophyta</taxon>
        <taxon>Embryophyta</taxon>
        <taxon>Tracheophyta</taxon>
        <taxon>Spermatophyta</taxon>
        <taxon>Magnoliopsida</taxon>
        <taxon>Liliopsida</taxon>
        <taxon>Araceae</taxon>
        <taxon>Lemnoideae</taxon>
        <taxon>Spirodela</taxon>
    </lineage>
</organism>
<dbReference type="Proteomes" id="UP000663760">
    <property type="component" value="Chromosome 1"/>
</dbReference>
<feature type="repeat" description="PPR" evidence="2">
    <location>
        <begin position="156"/>
        <end position="190"/>
    </location>
</feature>
<feature type="repeat" description="PPR" evidence="2">
    <location>
        <begin position="299"/>
        <end position="333"/>
    </location>
</feature>
<feature type="repeat" description="PPR" evidence="2">
    <location>
        <begin position="504"/>
        <end position="538"/>
    </location>
</feature>
<dbReference type="Gene3D" id="1.25.40.10">
    <property type="entry name" value="Tetratricopeptide repeat domain"/>
    <property type="match status" value="4"/>
</dbReference>
<feature type="repeat" description="PPR" evidence="2">
    <location>
        <begin position="439"/>
        <end position="473"/>
    </location>
</feature>
<dbReference type="InterPro" id="IPR002885">
    <property type="entry name" value="PPR_rpt"/>
</dbReference>
<dbReference type="Pfam" id="PF13812">
    <property type="entry name" value="PPR_3"/>
    <property type="match status" value="1"/>
</dbReference>
<proteinExistence type="predicted"/>
<evidence type="ECO:0000256" key="2">
    <source>
        <dbReference type="PROSITE-ProRule" id="PRU00708"/>
    </source>
</evidence>
<dbReference type="InterPro" id="IPR011990">
    <property type="entry name" value="TPR-like_helical_dom_sf"/>
</dbReference>
<gene>
    <name evidence="3" type="ORF">SI8410_01000162</name>
</gene>
<sequence length="555" mass="62805">MLELRTSSSSVYSVCRGSSRSKHISAKPEGGTLSPPCSRPAWGFKSTHWRILNKSSCSAVTAVLPDCGDGATWLAAPASRCRVDSEGFEEREGEADVPVKTREYQSLNFSGVKIHFLEEREEGILSRRMLKLSRNNKVRSALELFASMSISGIRPDSHACNSLVACLIRNEYLDDALAVFAIMRKESMATGHTFSLIFKALAEARGCGPAIEMFVEMESEGRTVEGRFDVIVYNTMISICGRSKNWLEVERMWRRLRESDCIGTMLTYRLLISTFVQCGQAELALSAYNEMIQNGLEPDEDIMKGIISVCTKEGKWESGLTVFHRMLDRGIQPNAIAFNSMINCLGKAGESDHAFRIFELMRSSGLSPDVYTWSALLNSLYSSRRYADALRLFEFIMKGRSELNVHLYNVALMSCQRLRLWDRSLQILWNMEESGMPVPTESYNLVILACERAKQPKVAVEVYEHMIHNKCVPDTFTYLSLIRACIWGSLWIEVDEILRRVKPGASLYNTIIQGFFLRGKIKSAKKLYDKMRANGFEPDGKTRALMLQHLREDRT</sequence>
<dbReference type="PANTHER" id="PTHR47933:SF11">
    <property type="entry name" value="PENTATRICOPEPTIDE REPEAT-CONTAINING PROTEIN 2"/>
    <property type="match status" value="1"/>
</dbReference>
<dbReference type="NCBIfam" id="TIGR00756">
    <property type="entry name" value="PPR"/>
    <property type="match status" value="6"/>
</dbReference>
<accession>A0A7I8JX35</accession>
<dbReference type="Pfam" id="PF01535">
    <property type="entry name" value="PPR"/>
    <property type="match status" value="3"/>
</dbReference>
<dbReference type="Pfam" id="PF13041">
    <property type="entry name" value="PPR_2"/>
    <property type="match status" value="3"/>
</dbReference>
<dbReference type="GO" id="GO:0003729">
    <property type="term" value="F:mRNA binding"/>
    <property type="evidence" value="ECO:0007669"/>
    <property type="project" value="TreeGrafter"/>
</dbReference>
<dbReference type="AlphaFoldDB" id="A0A7I8JX35"/>
<keyword evidence="1" id="KW-0677">Repeat</keyword>
<feature type="repeat" description="PPR" evidence="2">
    <location>
        <begin position="264"/>
        <end position="298"/>
    </location>
</feature>
<dbReference type="OrthoDB" id="185373at2759"/>